<evidence type="ECO:0000313" key="8">
    <source>
        <dbReference type="EMBL" id="QJR11475.1"/>
    </source>
</evidence>
<dbReference type="GO" id="GO:0005886">
    <property type="term" value="C:plasma membrane"/>
    <property type="evidence" value="ECO:0007669"/>
    <property type="project" value="UniProtKB-SubCell"/>
</dbReference>
<name>A0A6M4GWU1_9PROT</name>
<dbReference type="InterPro" id="IPR052159">
    <property type="entry name" value="Competence_DNA_uptake"/>
</dbReference>
<dbReference type="PANTHER" id="PTHR30619:SF1">
    <property type="entry name" value="RECOMBINATION PROTEIN 2"/>
    <property type="match status" value="1"/>
</dbReference>
<dbReference type="InterPro" id="IPR004477">
    <property type="entry name" value="ComEC_N"/>
</dbReference>
<evidence type="ECO:0000256" key="2">
    <source>
        <dbReference type="ARBA" id="ARBA00022475"/>
    </source>
</evidence>
<feature type="domain" description="Metallo-beta-lactamase" evidence="7">
    <location>
        <begin position="527"/>
        <end position="722"/>
    </location>
</feature>
<dbReference type="Pfam" id="PF13567">
    <property type="entry name" value="DUF4131"/>
    <property type="match status" value="1"/>
</dbReference>
<comment type="subcellular location">
    <subcellularLocation>
        <location evidence="1">Cell membrane</location>
        <topology evidence="1">Multi-pass membrane protein</topology>
    </subcellularLocation>
</comment>
<keyword evidence="3 6" id="KW-0812">Transmembrane</keyword>
<dbReference type="AlphaFoldDB" id="A0A6M4GWU1"/>
<evidence type="ECO:0000256" key="6">
    <source>
        <dbReference type="SAM" id="Phobius"/>
    </source>
</evidence>
<proteinExistence type="predicted"/>
<dbReference type="KEGG" id="uru:DSM104443_02552"/>
<feature type="transmembrane region" description="Helical" evidence="6">
    <location>
        <begin position="383"/>
        <end position="403"/>
    </location>
</feature>
<dbReference type="Proteomes" id="UP000501534">
    <property type="component" value="Chromosome"/>
</dbReference>
<dbReference type="InterPro" id="IPR036866">
    <property type="entry name" value="RibonucZ/Hydroxyglut_hydro"/>
</dbReference>
<feature type="transmembrane region" description="Helical" evidence="6">
    <location>
        <begin position="286"/>
        <end position="309"/>
    </location>
</feature>
<feature type="transmembrane region" description="Helical" evidence="6">
    <location>
        <begin position="350"/>
        <end position="371"/>
    </location>
</feature>
<evidence type="ECO:0000259" key="7">
    <source>
        <dbReference type="SMART" id="SM00849"/>
    </source>
</evidence>
<dbReference type="Pfam" id="PF00753">
    <property type="entry name" value="Lactamase_B"/>
    <property type="match status" value="1"/>
</dbReference>
<gene>
    <name evidence="8" type="primary">comEC</name>
    <name evidence="8" type="ORF">DSM104443_02552</name>
</gene>
<protein>
    <submittedName>
        <fullName evidence="8">ComE operon protein 3</fullName>
    </submittedName>
</protein>
<keyword evidence="4 6" id="KW-1133">Transmembrane helix</keyword>
<dbReference type="CDD" id="cd07731">
    <property type="entry name" value="ComA-like_MBL-fold"/>
    <property type="match status" value="1"/>
</dbReference>
<dbReference type="InterPro" id="IPR004797">
    <property type="entry name" value="Competence_ComEC/Rec2"/>
</dbReference>
<feature type="transmembrane region" description="Helical" evidence="6">
    <location>
        <begin position="415"/>
        <end position="435"/>
    </location>
</feature>
<evidence type="ECO:0000256" key="1">
    <source>
        <dbReference type="ARBA" id="ARBA00004651"/>
    </source>
</evidence>
<dbReference type="SUPFAM" id="SSF56281">
    <property type="entry name" value="Metallo-hydrolase/oxidoreductase"/>
    <property type="match status" value="1"/>
</dbReference>
<feature type="transmembrane region" description="Helical" evidence="6">
    <location>
        <begin position="251"/>
        <end position="274"/>
    </location>
</feature>
<dbReference type="NCBIfam" id="TIGR00360">
    <property type="entry name" value="ComEC_N-term"/>
    <property type="match status" value="1"/>
</dbReference>
<dbReference type="GO" id="GO:0030420">
    <property type="term" value="P:establishment of competence for transformation"/>
    <property type="evidence" value="ECO:0007669"/>
    <property type="project" value="InterPro"/>
</dbReference>
<dbReference type="SMART" id="SM00849">
    <property type="entry name" value="Lactamase_B"/>
    <property type="match status" value="1"/>
</dbReference>
<evidence type="ECO:0000313" key="9">
    <source>
        <dbReference type="Proteomes" id="UP000501534"/>
    </source>
</evidence>
<evidence type="ECO:0000256" key="5">
    <source>
        <dbReference type="ARBA" id="ARBA00023136"/>
    </source>
</evidence>
<dbReference type="Pfam" id="PF03772">
    <property type="entry name" value="Competence"/>
    <property type="match status" value="1"/>
</dbReference>
<dbReference type="InterPro" id="IPR025405">
    <property type="entry name" value="DUF4131"/>
</dbReference>
<dbReference type="Gene3D" id="3.60.15.10">
    <property type="entry name" value="Ribonuclease Z/Hydroxyacylglutathione hydrolase-like"/>
    <property type="match status" value="1"/>
</dbReference>
<dbReference type="PANTHER" id="PTHR30619">
    <property type="entry name" value="DNA INTERNALIZATION/COMPETENCE PROTEIN COMEC/REC2"/>
    <property type="match status" value="1"/>
</dbReference>
<dbReference type="NCBIfam" id="TIGR00361">
    <property type="entry name" value="ComEC_Rec2"/>
    <property type="match status" value="1"/>
</dbReference>
<evidence type="ECO:0000256" key="4">
    <source>
        <dbReference type="ARBA" id="ARBA00022989"/>
    </source>
</evidence>
<accession>A0A6M4GWU1</accession>
<sequence>MRFFVLAFVLGTCWLQQQPVLPEASVAWLGVAAWLAAAMVPERARQWRVIAYAAAGLCVGIGLASWRAQVRLADALPPEWEGRDIAVVGVVASLPQVNERGTRFAFDVQSVETPGAVVPQRISLMSYVSRGDAAPSLPVVAGQRWRATVRLKRPRGLANRHGFDFEPWALERGLRATGYLRSKPAPVLLEARVEGWPYTLHRWRGEIRESMASHLGEDRFRGVLIALAIGDQDAIAADDWQVFWRTGVGHLMSISGLHITMLAGLAAALAYFAWVRVPWLALRWPAIKVAALVGALAALAYALLTGFAVPAQRTVLMLTALAACVLADRHGSPSRVLAIAALSVVGTDPWAVLASGFWLSFGAVAGIFYCVSLRTGALGKVRAAAMEQLAVTVVMAPMLLALFQEVSLVSPLANAIAIPLVSLVVVPLTLAGAFLGLDSLLDAAHQLMAWLMVPLEWLAELPGGVFESHEPAAWTVACALVGCAWLLAPRGFPLRPFALVWIAPVMVILPPHPAPGEAWIDVLDVGQGLAVVVRTASRSLVYDTGPAWNSESDSGNRIVVPFLRGEGLRHIDGLVVSHADDDHSGGAQSVAALRSPEWLLSPLAADDPLHEMVDVSRMCRVGQRWTWDGVTFEVMHPADSSYDEPRRKENDRSCVVRVASGGASMLLTGDVEARSEAELLTRGTSALRSDVLLVPHHGSRTSSTERFLDAVAPSIAVVSLGYRNRFGHPNEAVAQRYVQRRLRLRRTDLEGAIRIVLPAGDAARVESIAPEPRYWSDRTRVPR</sequence>
<keyword evidence="9" id="KW-1185">Reference proteome</keyword>
<keyword evidence="5 6" id="KW-0472">Membrane</keyword>
<dbReference type="RefSeq" id="WP_171092853.1">
    <property type="nucleotide sequence ID" value="NZ_CP053069.1"/>
</dbReference>
<organism evidence="8 9">
    <name type="scientific">Usitatibacter rugosus</name>
    <dbReference type="NCBI Taxonomy" id="2732067"/>
    <lineage>
        <taxon>Bacteria</taxon>
        <taxon>Pseudomonadati</taxon>
        <taxon>Pseudomonadota</taxon>
        <taxon>Betaproteobacteria</taxon>
        <taxon>Nitrosomonadales</taxon>
        <taxon>Usitatibacteraceae</taxon>
        <taxon>Usitatibacter</taxon>
    </lineage>
</organism>
<dbReference type="InterPro" id="IPR035681">
    <property type="entry name" value="ComA-like_MBL"/>
</dbReference>
<reference evidence="8 9" key="1">
    <citation type="submission" date="2020-04" db="EMBL/GenBank/DDBJ databases">
        <title>Usitatibacter rugosus gen. nov., sp. nov. and Usitatibacter palustris sp. nov., novel members of Usitatibacteraceae fam. nov. within the order Nitrosomonadales isolated from soil.</title>
        <authorList>
            <person name="Huber K.J."/>
            <person name="Neumann-Schaal M."/>
            <person name="Geppert A."/>
            <person name="Luckner M."/>
            <person name="Wanner G."/>
            <person name="Overmann J."/>
        </authorList>
    </citation>
    <scope>NUCLEOTIDE SEQUENCE [LARGE SCALE GENOMIC DNA]</scope>
    <source>
        <strain evidence="8 9">0125_3</strain>
    </source>
</reference>
<evidence type="ECO:0000256" key="3">
    <source>
        <dbReference type="ARBA" id="ARBA00022692"/>
    </source>
</evidence>
<keyword evidence="2" id="KW-1003">Cell membrane</keyword>
<dbReference type="InterPro" id="IPR001279">
    <property type="entry name" value="Metallo-B-lactamas"/>
</dbReference>
<dbReference type="EMBL" id="CP053069">
    <property type="protein sequence ID" value="QJR11475.1"/>
    <property type="molecule type" value="Genomic_DNA"/>
</dbReference>